<accession>A0A9Q2PFG9</accession>
<dbReference type="Proteomes" id="UP000755667">
    <property type="component" value="Unassembled WGS sequence"/>
</dbReference>
<dbReference type="Proteomes" id="UP000809440">
    <property type="component" value="Unassembled WGS sequence"/>
</dbReference>
<dbReference type="EMBL" id="JAFBXF010000019">
    <property type="protein sequence ID" value="MBM2419473.1"/>
    <property type="molecule type" value="Genomic_DNA"/>
</dbReference>
<comment type="caution">
    <text evidence="2">The sequence shown here is derived from an EMBL/GenBank/DDBJ whole genome shotgun (WGS) entry which is preliminary data.</text>
</comment>
<dbReference type="Pfam" id="PF20056">
    <property type="entry name" value="DUF6455"/>
    <property type="match status" value="1"/>
</dbReference>
<proteinExistence type="predicted"/>
<dbReference type="AlphaFoldDB" id="A0A9Q2PFG9"/>
<dbReference type="EMBL" id="JAFBXE010000019">
    <property type="protein sequence ID" value="MBM2414802.1"/>
    <property type="molecule type" value="Genomic_DNA"/>
</dbReference>
<evidence type="ECO:0000313" key="3">
    <source>
        <dbReference type="EMBL" id="MBM2419473.1"/>
    </source>
</evidence>
<dbReference type="OrthoDB" id="7961152at2"/>
<evidence type="ECO:0000313" key="4">
    <source>
        <dbReference type="Proteomes" id="UP000755667"/>
    </source>
</evidence>
<gene>
    <name evidence="2" type="ORF">JQX41_20995</name>
    <name evidence="3" type="ORF">JQX48_21015</name>
</gene>
<feature type="domain" description="DUF6455" evidence="1">
    <location>
        <begin position="1"/>
        <end position="67"/>
    </location>
</feature>
<sequence>MADRQGLDLQELMMRAELSEDRFEHAVDRCFGCTAPDACKCLLETAGPQLNLPDYCRNEAFFDDMRSK</sequence>
<reference evidence="2 5" key="1">
    <citation type="submission" date="2021-01" db="EMBL/GenBank/DDBJ databases">
        <title>Diatom-associated Roseobacters Show Island Model of Population Structure.</title>
        <authorList>
            <person name="Qu L."/>
            <person name="Feng X."/>
            <person name="Chen Y."/>
            <person name="Li L."/>
            <person name="Wang X."/>
            <person name="Hu Z."/>
            <person name="Wang H."/>
            <person name="Luo H."/>
        </authorList>
    </citation>
    <scope>NUCLEOTIDE SEQUENCE</scope>
    <source>
        <strain evidence="3 5">CC28-63</strain>
        <strain evidence="2">CC28-69</strain>
    </source>
</reference>
<evidence type="ECO:0000313" key="5">
    <source>
        <dbReference type="Proteomes" id="UP000809440"/>
    </source>
</evidence>
<protein>
    <recommendedName>
        <fullName evidence="1">DUF6455 domain-containing protein</fullName>
    </recommendedName>
</protein>
<name>A0A9Q2PFG9_9RHOB</name>
<dbReference type="InterPro" id="IPR045601">
    <property type="entry name" value="DUF6455"/>
</dbReference>
<evidence type="ECO:0000259" key="1">
    <source>
        <dbReference type="Pfam" id="PF20056"/>
    </source>
</evidence>
<evidence type="ECO:0000313" key="2">
    <source>
        <dbReference type="EMBL" id="MBM2414802.1"/>
    </source>
</evidence>
<keyword evidence="5" id="KW-1185">Reference proteome</keyword>
<organism evidence="2 4">
    <name type="scientific">Marivita cryptomonadis</name>
    <dbReference type="NCBI Taxonomy" id="505252"/>
    <lineage>
        <taxon>Bacteria</taxon>
        <taxon>Pseudomonadati</taxon>
        <taxon>Pseudomonadota</taxon>
        <taxon>Alphaproteobacteria</taxon>
        <taxon>Rhodobacterales</taxon>
        <taxon>Roseobacteraceae</taxon>
        <taxon>Marivita</taxon>
    </lineage>
</organism>